<dbReference type="GO" id="GO:0008234">
    <property type="term" value="F:cysteine-type peptidase activity"/>
    <property type="evidence" value="ECO:0007669"/>
    <property type="project" value="InterPro"/>
</dbReference>
<evidence type="ECO:0000313" key="6">
    <source>
        <dbReference type="EMBL" id="OXA58383.1"/>
    </source>
</evidence>
<keyword evidence="7" id="KW-1185">Reference proteome</keyword>
<feature type="region of interest" description="Disordered" evidence="4">
    <location>
        <begin position="331"/>
        <end position="373"/>
    </location>
</feature>
<dbReference type="Gene3D" id="3.40.395.10">
    <property type="entry name" value="Adenoviral Proteinase, Chain A"/>
    <property type="match status" value="1"/>
</dbReference>
<sequence length="966" mass="110100">MSQEVSSHFPLTHHPEGVPVDVILSRVIPGGDEVDFASFYAGEFLTDAAINAAAEQLFRNVDNMAQFYLAIGATAVFEMDGNVDSLLPDFNTEEGQLYNVQNCNNHWILHHVNFDDRSMRFLDSLPGSIPVIKIRQYQNQLARMFQSRYDIDRNSWRYHAAVHVPRQRDAFSCGDFCLAFLQELLKGGLGEMDRLDPLEIPTRRLSIAMELLKKDVNGRSMLAAGPDERSEDRTRKMLILFHRRHQLRSTSNSLKILIDQSSQNDDSSGDVKARKLALETEVRHASAFNTRLPGGEYYVSSGPTLVTLTRIRRCKSGLTQESKRIHLDDETEVCNSGETSAKLPDQHGTPGNLERGRTGRRPRQFHPKNQTPGYEYEADNGVRWKLGGDGRYHRMCVNKSCPFPAREGDTCRACLSGRKPPKWHPKNQKPGYEYHDDDGVRWKLHVNGKRYVRMCANNSCPLLADKNGTCKSCRSGTNPRKSHPRNQSPGYEYEDDEGVRWKLGSDKAYCKMCSNKPCPLLALKGGDKCNSCRSGRKPNKKHPTNCNAGDEYEDYEGLRWKLTDGICWVQICCYEKCNNKSRTFNMCRSHLRKCGIGVYPGDESMIYLLRWLNLSKIAAGVVCNMTILEDLEQAAIQHLELEGCTDRFLKRAGWTPDTGNVIPLCMAPASKRFHFKFYARTMLGGGISTLTRPRVNTLTQMDQQVVNNAILANLNNLPKPTLYKMSKLDFWKSNAIFQTYINGVDGMRSMRKSDIVAIQTDVDNTIREGAYENAEEDEDEDEEDTNDYWVYVMRWINLNSYPADVVCNMTILEDLEKAAIQHVALGRCTDRFLKRAGWTPDTGNVIPLCMATASKRCHFKFYARTMLGGGISTFTRSRVNTLTWEDKEVVHRAIVAKLTELPDPTLYRMSQMDHWKEDEKFQLFWNTRRQRLVKSEILSILKDTEDTIRSGAWAQAEEEEDCENSD</sequence>
<dbReference type="STRING" id="158441.A0A226EL06"/>
<keyword evidence="2 6" id="KW-0645">Protease</keyword>
<protein>
    <submittedName>
        <fullName evidence="6">Ubiquitin-like-specific protease 1A</fullName>
    </submittedName>
</protein>
<dbReference type="EMBL" id="LNIX01000003">
    <property type="protein sequence ID" value="OXA58383.1"/>
    <property type="molecule type" value="Genomic_DNA"/>
</dbReference>
<comment type="caution">
    <text evidence="6">The sequence shown here is derived from an EMBL/GenBank/DDBJ whole genome shotgun (WGS) entry which is preliminary data.</text>
</comment>
<keyword evidence="3" id="KW-0378">Hydrolase</keyword>
<dbReference type="AlphaFoldDB" id="A0A226EL06"/>
<evidence type="ECO:0000256" key="3">
    <source>
        <dbReference type="ARBA" id="ARBA00022801"/>
    </source>
</evidence>
<dbReference type="Proteomes" id="UP000198287">
    <property type="component" value="Unassembled WGS sequence"/>
</dbReference>
<gene>
    <name evidence="6" type="ORF">Fcan01_07151</name>
</gene>
<feature type="domain" description="Ubiquitin-like protease family profile" evidence="5">
    <location>
        <begin position="1"/>
        <end position="184"/>
    </location>
</feature>
<evidence type="ECO:0000313" key="7">
    <source>
        <dbReference type="Proteomes" id="UP000198287"/>
    </source>
</evidence>
<proteinExistence type="inferred from homology"/>
<reference evidence="6 7" key="1">
    <citation type="submission" date="2015-12" db="EMBL/GenBank/DDBJ databases">
        <title>The genome of Folsomia candida.</title>
        <authorList>
            <person name="Faddeeva A."/>
            <person name="Derks M.F."/>
            <person name="Anvar Y."/>
            <person name="Smit S."/>
            <person name="Van Straalen N."/>
            <person name="Roelofs D."/>
        </authorList>
    </citation>
    <scope>NUCLEOTIDE SEQUENCE [LARGE SCALE GENOMIC DNA]</scope>
    <source>
        <strain evidence="6 7">VU population</strain>
        <tissue evidence="6">Whole body</tissue>
    </source>
</reference>
<evidence type="ECO:0000256" key="4">
    <source>
        <dbReference type="SAM" id="MobiDB-lite"/>
    </source>
</evidence>
<evidence type="ECO:0000256" key="1">
    <source>
        <dbReference type="ARBA" id="ARBA00005234"/>
    </source>
</evidence>
<evidence type="ECO:0000256" key="2">
    <source>
        <dbReference type="ARBA" id="ARBA00022670"/>
    </source>
</evidence>
<dbReference type="InterPro" id="IPR003653">
    <property type="entry name" value="Peptidase_C48_C"/>
</dbReference>
<evidence type="ECO:0000259" key="5">
    <source>
        <dbReference type="PROSITE" id="PS50600"/>
    </source>
</evidence>
<comment type="similarity">
    <text evidence="1">Belongs to the peptidase C48 family.</text>
</comment>
<dbReference type="InterPro" id="IPR038765">
    <property type="entry name" value="Papain-like_cys_pep_sf"/>
</dbReference>
<dbReference type="GO" id="GO:0006508">
    <property type="term" value="P:proteolysis"/>
    <property type="evidence" value="ECO:0007669"/>
    <property type="project" value="UniProtKB-KW"/>
</dbReference>
<name>A0A226EL06_FOLCA</name>
<dbReference type="PROSITE" id="PS50600">
    <property type="entry name" value="ULP_PROTEASE"/>
    <property type="match status" value="1"/>
</dbReference>
<dbReference type="SUPFAM" id="SSF54001">
    <property type="entry name" value="Cysteine proteinases"/>
    <property type="match status" value="1"/>
</dbReference>
<feature type="compositionally biased region" description="Polar residues" evidence="4">
    <location>
        <begin position="473"/>
        <end position="489"/>
    </location>
</feature>
<organism evidence="6 7">
    <name type="scientific">Folsomia candida</name>
    <name type="common">Springtail</name>
    <dbReference type="NCBI Taxonomy" id="158441"/>
    <lineage>
        <taxon>Eukaryota</taxon>
        <taxon>Metazoa</taxon>
        <taxon>Ecdysozoa</taxon>
        <taxon>Arthropoda</taxon>
        <taxon>Hexapoda</taxon>
        <taxon>Collembola</taxon>
        <taxon>Entomobryomorpha</taxon>
        <taxon>Isotomoidea</taxon>
        <taxon>Isotomidae</taxon>
        <taxon>Proisotominae</taxon>
        <taxon>Folsomia</taxon>
    </lineage>
</organism>
<dbReference type="Pfam" id="PF02902">
    <property type="entry name" value="Peptidase_C48"/>
    <property type="match status" value="1"/>
</dbReference>
<accession>A0A226EL06</accession>
<feature type="region of interest" description="Disordered" evidence="4">
    <location>
        <begin position="473"/>
        <end position="493"/>
    </location>
</feature>